<dbReference type="Proteomes" id="UP000028878">
    <property type="component" value="Unassembled WGS sequence"/>
</dbReference>
<evidence type="ECO:0000256" key="4">
    <source>
        <dbReference type="ARBA" id="ARBA00022723"/>
    </source>
</evidence>
<dbReference type="GO" id="GO:0016787">
    <property type="term" value="F:hydrolase activity"/>
    <property type="evidence" value="ECO:0007669"/>
    <property type="project" value="UniProtKB-KW"/>
</dbReference>
<dbReference type="RefSeq" id="WP_009515241.1">
    <property type="nucleotide sequence ID" value="NZ_CCAE010000017.1"/>
</dbReference>
<dbReference type="PANTHER" id="PTHR30616">
    <property type="entry name" value="UNCHARACTERIZED PROTEIN YFIH"/>
    <property type="match status" value="1"/>
</dbReference>
<comment type="catalytic activity">
    <reaction evidence="8">
        <text>adenosine + phosphate = alpha-D-ribose 1-phosphate + adenine</text>
        <dbReference type="Rhea" id="RHEA:27642"/>
        <dbReference type="ChEBI" id="CHEBI:16335"/>
        <dbReference type="ChEBI" id="CHEBI:16708"/>
        <dbReference type="ChEBI" id="CHEBI:43474"/>
        <dbReference type="ChEBI" id="CHEBI:57720"/>
        <dbReference type="EC" id="2.4.2.1"/>
    </reaction>
    <physiologicalReaction direction="left-to-right" evidence="8">
        <dbReference type="Rhea" id="RHEA:27643"/>
    </physiologicalReaction>
</comment>
<proteinExistence type="inferred from homology"/>
<evidence type="ECO:0000256" key="9">
    <source>
        <dbReference type="ARBA" id="ARBA00049893"/>
    </source>
</evidence>
<evidence type="ECO:0000256" key="5">
    <source>
        <dbReference type="ARBA" id="ARBA00022801"/>
    </source>
</evidence>
<keyword evidence="6" id="KW-0862">Zinc</keyword>
<dbReference type="InterPro" id="IPR011324">
    <property type="entry name" value="Cytotoxic_necrot_fac-like_cat"/>
</dbReference>
<comment type="catalytic activity">
    <reaction evidence="7">
        <text>adenosine + H2O + H(+) = inosine + NH4(+)</text>
        <dbReference type="Rhea" id="RHEA:24408"/>
        <dbReference type="ChEBI" id="CHEBI:15377"/>
        <dbReference type="ChEBI" id="CHEBI:15378"/>
        <dbReference type="ChEBI" id="CHEBI:16335"/>
        <dbReference type="ChEBI" id="CHEBI:17596"/>
        <dbReference type="ChEBI" id="CHEBI:28938"/>
        <dbReference type="EC" id="3.5.4.4"/>
    </reaction>
    <physiologicalReaction direction="left-to-right" evidence="7">
        <dbReference type="Rhea" id="RHEA:24409"/>
    </physiologicalReaction>
</comment>
<evidence type="ECO:0000256" key="3">
    <source>
        <dbReference type="ARBA" id="ARBA00022679"/>
    </source>
</evidence>
<dbReference type="PANTHER" id="PTHR30616:SF2">
    <property type="entry name" value="PURINE NUCLEOSIDE PHOSPHORYLASE LACC1"/>
    <property type="match status" value="1"/>
</dbReference>
<dbReference type="InterPro" id="IPR003730">
    <property type="entry name" value="Cu_polyphenol_OxRdtase"/>
</dbReference>
<protein>
    <recommendedName>
        <fullName evidence="10">Purine nucleoside phosphorylase</fullName>
    </recommendedName>
</protein>
<evidence type="ECO:0000256" key="8">
    <source>
        <dbReference type="ARBA" id="ARBA00048968"/>
    </source>
</evidence>
<name>A0A1L1PM05_HYDIT</name>
<comment type="similarity">
    <text evidence="2 10">Belongs to the purine nucleoside phosphorylase YfiH/LACC1 family.</text>
</comment>
<dbReference type="CDD" id="cd16833">
    <property type="entry name" value="YfiH"/>
    <property type="match status" value="1"/>
</dbReference>
<comment type="catalytic activity">
    <reaction evidence="9">
        <text>S-methyl-5'-thioadenosine + phosphate = 5-(methylsulfanyl)-alpha-D-ribose 1-phosphate + adenine</text>
        <dbReference type="Rhea" id="RHEA:11852"/>
        <dbReference type="ChEBI" id="CHEBI:16708"/>
        <dbReference type="ChEBI" id="CHEBI:17509"/>
        <dbReference type="ChEBI" id="CHEBI:43474"/>
        <dbReference type="ChEBI" id="CHEBI:58533"/>
        <dbReference type="EC" id="2.4.2.28"/>
    </reaction>
    <physiologicalReaction direction="left-to-right" evidence="9">
        <dbReference type="Rhea" id="RHEA:11853"/>
    </physiologicalReaction>
</comment>
<evidence type="ECO:0000256" key="2">
    <source>
        <dbReference type="ARBA" id="ARBA00007353"/>
    </source>
</evidence>
<keyword evidence="4" id="KW-0479">Metal-binding</keyword>
<dbReference type="AlphaFoldDB" id="A0A1L1PM05"/>
<accession>A0A1L1PM05</accession>
<evidence type="ECO:0000256" key="10">
    <source>
        <dbReference type="RuleBase" id="RU361274"/>
    </source>
</evidence>
<evidence type="ECO:0000256" key="1">
    <source>
        <dbReference type="ARBA" id="ARBA00000553"/>
    </source>
</evidence>
<evidence type="ECO:0000313" key="12">
    <source>
        <dbReference type="Proteomes" id="UP000028878"/>
    </source>
</evidence>
<dbReference type="EMBL" id="CCAE010000017">
    <property type="protein sequence ID" value="CDN87977.1"/>
    <property type="molecule type" value="Genomic_DNA"/>
</dbReference>
<gene>
    <name evidence="11" type="ORF">BN948_02407</name>
</gene>
<dbReference type="Gene3D" id="3.60.140.10">
    <property type="entry name" value="CNF1/YfiH-like putative cysteine hydrolases"/>
    <property type="match status" value="1"/>
</dbReference>
<dbReference type="Pfam" id="PF02578">
    <property type="entry name" value="Cu-oxidase_4"/>
    <property type="match status" value="1"/>
</dbReference>
<comment type="catalytic activity">
    <reaction evidence="1">
        <text>inosine + phosphate = alpha-D-ribose 1-phosphate + hypoxanthine</text>
        <dbReference type="Rhea" id="RHEA:27646"/>
        <dbReference type="ChEBI" id="CHEBI:17368"/>
        <dbReference type="ChEBI" id="CHEBI:17596"/>
        <dbReference type="ChEBI" id="CHEBI:43474"/>
        <dbReference type="ChEBI" id="CHEBI:57720"/>
        <dbReference type="EC" id="2.4.2.1"/>
    </reaction>
    <physiologicalReaction direction="left-to-right" evidence="1">
        <dbReference type="Rhea" id="RHEA:27647"/>
    </physiologicalReaction>
</comment>
<evidence type="ECO:0000256" key="6">
    <source>
        <dbReference type="ARBA" id="ARBA00022833"/>
    </source>
</evidence>
<keyword evidence="3" id="KW-0808">Transferase</keyword>
<evidence type="ECO:0000313" key="11">
    <source>
        <dbReference type="EMBL" id="CDN87977.1"/>
    </source>
</evidence>
<dbReference type="InterPro" id="IPR038371">
    <property type="entry name" value="Cu_polyphenol_OxRdtase_sf"/>
</dbReference>
<dbReference type="SUPFAM" id="SSF64438">
    <property type="entry name" value="CNF1/YfiH-like putative cysteine hydrolases"/>
    <property type="match status" value="1"/>
</dbReference>
<sequence>MAPDTAARFVPDWPAPSGVRALCTTRAGGVSAAPFDSFNLGDHVRDEPAAVAANRERFAALTAPARPVFLRQVHGTGVVRLNAETPDGTEADAAVVHTPGVAATIMVADCLPVLFAHASGRAAAAAHAGWRGLHGGVLEATLKSLRDVAGPGEVIAWLGPAIGPTAFEVGEEVWEAFVTADRAAVAHFRPHATRGKWWADLPALARQRLVAAGLRSVHGNDGSAAWCTFSDDSRFFSHRRDAARLGSTGRFAASVWLG</sequence>
<dbReference type="NCBIfam" id="TIGR00726">
    <property type="entry name" value="peptidoglycan editing factor PgeF"/>
    <property type="match status" value="1"/>
</dbReference>
<keyword evidence="12" id="KW-1185">Reference proteome</keyword>
<evidence type="ECO:0000256" key="7">
    <source>
        <dbReference type="ARBA" id="ARBA00047989"/>
    </source>
</evidence>
<keyword evidence="5" id="KW-0378">Hydrolase</keyword>
<dbReference type="GO" id="GO:0017061">
    <property type="term" value="F:S-methyl-5-thioadenosine phosphorylase activity"/>
    <property type="evidence" value="ECO:0007669"/>
    <property type="project" value="UniProtKB-EC"/>
</dbReference>
<dbReference type="GO" id="GO:0005507">
    <property type="term" value="F:copper ion binding"/>
    <property type="evidence" value="ECO:0007669"/>
    <property type="project" value="TreeGrafter"/>
</dbReference>
<organism evidence="11 12">
    <name type="scientific">Hydrogenophaga intermedia</name>
    <dbReference type="NCBI Taxonomy" id="65786"/>
    <lineage>
        <taxon>Bacteria</taxon>
        <taxon>Pseudomonadati</taxon>
        <taxon>Pseudomonadota</taxon>
        <taxon>Betaproteobacteria</taxon>
        <taxon>Burkholderiales</taxon>
        <taxon>Comamonadaceae</taxon>
        <taxon>Hydrogenophaga</taxon>
    </lineage>
</organism>
<reference evidence="12" key="1">
    <citation type="submission" date="2014-11" db="EMBL/GenBank/DDBJ databases">
        <title>Draft genome sequence of Hydrogenophaga intermedia S1.</title>
        <authorList>
            <person name="Gan H.M."/>
            <person name="Chew T.H."/>
            <person name="Stolz A."/>
        </authorList>
    </citation>
    <scope>NUCLEOTIDE SEQUENCE [LARGE SCALE GENOMIC DNA]</scope>
    <source>
        <strain evidence="12">S1</strain>
    </source>
</reference>